<comment type="caution">
    <text evidence="2">The sequence shown here is derived from an EMBL/GenBank/DDBJ whole genome shotgun (WGS) entry which is preliminary data.</text>
</comment>
<dbReference type="OrthoDB" id="9774262at2"/>
<dbReference type="SUPFAM" id="SSF51445">
    <property type="entry name" value="(Trans)glycosidases"/>
    <property type="match status" value="1"/>
</dbReference>
<organism evidence="2 3">
    <name type="scientific">Psychroserpens burtonensis</name>
    <dbReference type="NCBI Taxonomy" id="49278"/>
    <lineage>
        <taxon>Bacteria</taxon>
        <taxon>Pseudomonadati</taxon>
        <taxon>Bacteroidota</taxon>
        <taxon>Flavobacteriia</taxon>
        <taxon>Flavobacteriales</taxon>
        <taxon>Flavobacteriaceae</taxon>
        <taxon>Psychroserpens</taxon>
    </lineage>
</organism>
<dbReference type="InterPro" id="IPR006103">
    <property type="entry name" value="Glyco_hydro_2_cat"/>
</dbReference>
<dbReference type="EMBL" id="VOSB01000003">
    <property type="protein sequence ID" value="TXE19673.1"/>
    <property type="molecule type" value="Genomic_DNA"/>
</dbReference>
<reference evidence="2 3" key="1">
    <citation type="submission" date="2019-08" db="EMBL/GenBank/DDBJ databases">
        <title>Genome of Psychroserpens burtonensis ACAM 167.</title>
        <authorList>
            <person name="Bowman J.P."/>
        </authorList>
    </citation>
    <scope>NUCLEOTIDE SEQUENCE [LARGE SCALE GENOMIC DNA]</scope>
    <source>
        <strain evidence="2 3">ACAM 167</strain>
    </source>
</reference>
<dbReference type="RefSeq" id="WP_147231054.1">
    <property type="nucleotide sequence ID" value="NZ_VOSB01000003.1"/>
</dbReference>
<accession>A0A5C7BF45</accession>
<dbReference type="Proteomes" id="UP000321938">
    <property type="component" value="Unassembled WGS sequence"/>
</dbReference>
<evidence type="ECO:0000259" key="1">
    <source>
        <dbReference type="Pfam" id="PF02836"/>
    </source>
</evidence>
<dbReference type="PANTHER" id="PTHR42732">
    <property type="entry name" value="BETA-GALACTOSIDASE"/>
    <property type="match status" value="1"/>
</dbReference>
<dbReference type="PANTHER" id="PTHR42732:SF1">
    <property type="entry name" value="BETA-MANNOSIDASE"/>
    <property type="match status" value="1"/>
</dbReference>
<dbReference type="InterPro" id="IPR017853">
    <property type="entry name" value="GH"/>
</dbReference>
<proteinExistence type="predicted"/>
<evidence type="ECO:0000313" key="3">
    <source>
        <dbReference type="Proteomes" id="UP000321938"/>
    </source>
</evidence>
<protein>
    <recommendedName>
        <fullName evidence="1">Glycoside hydrolase family 2 catalytic domain-containing protein</fullName>
    </recommendedName>
</protein>
<evidence type="ECO:0000313" key="2">
    <source>
        <dbReference type="EMBL" id="TXE19673.1"/>
    </source>
</evidence>
<dbReference type="GO" id="GO:0004553">
    <property type="term" value="F:hydrolase activity, hydrolyzing O-glycosyl compounds"/>
    <property type="evidence" value="ECO:0007669"/>
    <property type="project" value="InterPro"/>
</dbReference>
<dbReference type="Pfam" id="PF02836">
    <property type="entry name" value="Glyco_hydro_2_C"/>
    <property type="match status" value="1"/>
</dbReference>
<sequence length="339" mass="38211">MFKIILFVLSFTTLLSCDTNSNRSEVTISNRTILVDNEPYIIKGICYHPVPKGSPNKRSWITLTQDLELMTQAGINTIRAYAPIDDLQVLDEISDAGLKVIIGFGYNQDGVYDIQSGTFINYVNKYKNHSAILMWELGNEYNYHPEWFADDIKNWYKALNDAAGIIHTNDPHHPTTTAHGDLPDAIALSMSPNIDVWGMNVYRWDKPESIFKEWKAISSKPMYLSETGGDSYMKIAKAGYEQGENQKAQADATRNILKEVFDNQNICAGVTVFSFTDGWWKAGNNDVQDIGGHAPNSSGVPYDGAPNEEYWGIVDIERKKKQAFTVLKEKYLSLSKINK</sequence>
<dbReference type="InterPro" id="IPR051913">
    <property type="entry name" value="GH2_Domain-Containing"/>
</dbReference>
<dbReference type="STRING" id="1123037.GCA_000425305_00898"/>
<gene>
    <name evidence="2" type="ORF">ES692_02670</name>
</gene>
<dbReference type="PROSITE" id="PS51257">
    <property type="entry name" value="PROKAR_LIPOPROTEIN"/>
    <property type="match status" value="1"/>
</dbReference>
<keyword evidence="3" id="KW-1185">Reference proteome</keyword>
<dbReference type="Gene3D" id="3.20.20.80">
    <property type="entry name" value="Glycosidases"/>
    <property type="match status" value="1"/>
</dbReference>
<dbReference type="AlphaFoldDB" id="A0A5C7BF45"/>
<name>A0A5C7BF45_9FLAO</name>
<feature type="domain" description="Glycoside hydrolase family 2 catalytic" evidence="1">
    <location>
        <begin position="26"/>
        <end position="229"/>
    </location>
</feature>
<dbReference type="GO" id="GO:0005975">
    <property type="term" value="P:carbohydrate metabolic process"/>
    <property type="evidence" value="ECO:0007669"/>
    <property type="project" value="InterPro"/>
</dbReference>